<dbReference type="EC" id="2.4.99.28" evidence="16"/>
<evidence type="ECO:0000313" key="19">
    <source>
        <dbReference type="Proteomes" id="UP000253769"/>
    </source>
</evidence>
<keyword evidence="16" id="KW-0997">Cell inner membrane</keyword>
<evidence type="ECO:0000256" key="14">
    <source>
        <dbReference type="ARBA" id="ARBA00038053"/>
    </source>
</evidence>
<evidence type="ECO:0000256" key="16">
    <source>
        <dbReference type="HAMAP-Rule" id="MF_00913"/>
    </source>
</evidence>
<sequence>MRLALSLPTLNWRLPTLSTGGRPYDPLLLISSISLLLIGFLMITSASMEVSNENYGSPFYHAFKHGVFIVVALVAAIVTLLVPMDFWQRTGHWWLLVGFALLVVVLVPGIGREVNGSTRWIRMGPLNLQASELAKLFMVLYMGGYLVRRLDEVRTQWSGFVKPMAVLSLFICLLLLEPDFGAVVVMGGTVLGMIFLSGMVLWQFLLVVMGAIAAAVVMVVSSPYRWERVTSFMDPFADPFGAGYQLAQAQIAFGRGEWFGLGLGNSVQKLFYLPEAHTDFVFSVLAEELGLVGALVVILLYALMIIRVFYIGRRAEEQGMRYHGYVAYGIGIMFAGQALINIGVNAGVLPTKGLTLPLVSYGGSSLLVCLVMLAILCRIQLERYRQQNSTGSKKAAGTSKRSKAAGAGS</sequence>
<reference evidence="18 19" key="1">
    <citation type="submission" date="2018-07" db="EMBL/GenBank/DDBJ databases">
        <title>Motiliproteus coralliicola sp. nov., a bacterium isolated from Coral.</title>
        <authorList>
            <person name="Wang G."/>
        </authorList>
    </citation>
    <scope>NUCLEOTIDE SEQUENCE [LARGE SCALE GENOMIC DNA]</scope>
    <source>
        <strain evidence="18 19">C34</strain>
    </source>
</reference>
<keyword evidence="3 16" id="KW-1003">Cell membrane</keyword>
<dbReference type="GO" id="GO:0008955">
    <property type="term" value="F:peptidoglycan glycosyltransferase activity"/>
    <property type="evidence" value="ECO:0007669"/>
    <property type="project" value="UniProtKB-UniRule"/>
</dbReference>
<comment type="subcellular location">
    <subcellularLocation>
        <location evidence="16">Cell inner membrane</location>
        <topology evidence="16">Multi-pass membrane protein</topology>
    </subcellularLocation>
    <subcellularLocation>
        <location evidence="1">Cell membrane</location>
        <topology evidence="1">Multi-pass membrane protein</topology>
    </subcellularLocation>
    <text evidence="16">Localizes to the division septum.</text>
</comment>
<dbReference type="HAMAP" id="MF_00913">
    <property type="entry name" value="PGT_FtsW_proteobact"/>
    <property type="match status" value="1"/>
</dbReference>
<keyword evidence="12 16" id="KW-0131">Cell cycle</keyword>
<evidence type="ECO:0000256" key="12">
    <source>
        <dbReference type="ARBA" id="ARBA00023306"/>
    </source>
</evidence>
<feature type="region of interest" description="Disordered" evidence="17">
    <location>
        <begin position="390"/>
        <end position="409"/>
    </location>
</feature>
<dbReference type="InterPro" id="IPR013437">
    <property type="entry name" value="FtsW"/>
</dbReference>
<dbReference type="PROSITE" id="PS00428">
    <property type="entry name" value="FTSW_RODA_SPOVE"/>
    <property type="match status" value="1"/>
</dbReference>
<dbReference type="GO" id="GO:0008360">
    <property type="term" value="P:regulation of cell shape"/>
    <property type="evidence" value="ECO:0007669"/>
    <property type="project" value="UniProtKB-KW"/>
</dbReference>
<evidence type="ECO:0000256" key="9">
    <source>
        <dbReference type="ARBA" id="ARBA00022984"/>
    </source>
</evidence>
<keyword evidence="6 16" id="KW-0808">Transferase</keyword>
<dbReference type="InterPro" id="IPR001182">
    <property type="entry name" value="FtsW/RodA"/>
</dbReference>
<comment type="caution">
    <text evidence="18">The sequence shown here is derived from an EMBL/GenBank/DDBJ whole genome shotgun (WGS) entry which is preliminary data.</text>
</comment>
<keyword evidence="5 16" id="KW-0328">Glycosyltransferase</keyword>
<dbReference type="EMBL" id="QQOH01000002">
    <property type="protein sequence ID" value="RDE22791.1"/>
    <property type="molecule type" value="Genomic_DNA"/>
</dbReference>
<dbReference type="UniPathway" id="UPA00219"/>
<keyword evidence="8 16" id="KW-0133">Cell shape</keyword>
<evidence type="ECO:0000256" key="6">
    <source>
        <dbReference type="ARBA" id="ARBA00022679"/>
    </source>
</evidence>
<keyword evidence="13 16" id="KW-0961">Cell wall biogenesis/degradation</keyword>
<feature type="transmembrane region" description="Helical" evidence="16">
    <location>
        <begin position="356"/>
        <end position="377"/>
    </location>
</feature>
<dbReference type="OrthoDB" id="9768187at2"/>
<dbReference type="GO" id="GO:0071555">
    <property type="term" value="P:cell wall organization"/>
    <property type="evidence" value="ECO:0007669"/>
    <property type="project" value="UniProtKB-KW"/>
</dbReference>
<evidence type="ECO:0000256" key="3">
    <source>
        <dbReference type="ARBA" id="ARBA00022475"/>
    </source>
</evidence>
<evidence type="ECO:0000256" key="11">
    <source>
        <dbReference type="ARBA" id="ARBA00023136"/>
    </source>
</evidence>
<dbReference type="GO" id="GO:0015648">
    <property type="term" value="F:lipid-linked peptidoglycan transporter activity"/>
    <property type="evidence" value="ECO:0007669"/>
    <property type="project" value="TreeGrafter"/>
</dbReference>
<evidence type="ECO:0000256" key="7">
    <source>
        <dbReference type="ARBA" id="ARBA00022692"/>
    </source>
</evidence>
<evidence type="ECO:0000256" key="5">
    <source>
        <dbReference type="ARBA" id="ARBA00022676"/>
    </source>
</evidence>
<feature type="transmembrane region" description="Helical" evidence="16">
    <location>
        <begin position="182"/>
        <end position="201"/>
    </location>
</feature>
<dbReference type="InterPro" id="IPR018365">
    <property type="entry name" value="Cell_cycle_FtsW-rel_CS"/>
</dbReference>
<name>A0A369WMR7_9GAMM</name>
<gene>
    <name evidence="16 18" type="primary">ftsW</name>
    <name evidence="18" type="ORF">DV711_09470</name>
</gene>
<dbReference type="NCBIfam" id="TIGR02614">
    <property type="entry name" value="ftsW"/>
    <property type="match status" value="1"/>
</dbReference>
<comment type="function">
    <text evidence="16">Peptidoglycan polymerase that is essential for cell division.</text>
</comment>
<keyword evidence="10 16" id="KW-1133">Transmembrane helix</keyword>
<dbReference type="AlphaFoldDB" id="A0A369WMR7"/>
<comment type="catalytic activity">
    <reaction evidence="15 16">
        <text>[GlcNAc-(1-&gt;4)-Mur2Ac(oyl-L-Ala-gamma-D-Glu-L-Lys-D-Ala-D-Ala)](n)-di-trans,octa-cis-undecaprenyl diphosphate + beta-D-GlcNAc-(1-&gt;4)-Mur2Ac(oyl-L-Ala-gamma-D-Glu-L-Lys-D-Ala-D-Ala)-di-trans,octa-cis-undecaprenyl diphosphate = [GlcNAc-(1-&gt;4)-Mur2Ac(oyl-L-Ala-gamma-D-Glu-L-Lys-D-Ala-D-Ala)](n+1)-di-trans,octa-cis-undecaprenyl diphosphate + di-trans,octa-cis-undecaprenyl diphosphate + H(+)</text>
        <dbReference type="Rhea" id="RHEA:23708"/>
        <dbReference type="Rhea" id="RHEA-COMP:9602"/>
        <dbReference type="Rhea" id="RHEA-COMP:9603"/>
        <dbReference type="ChEBI" id="CHEBI:15378"/>
        <dbReference type="ChEBI" id="CHEBI:58405"/>
        <dbReference type="ChEBI" id="CHEBI:60033"/>
        <dbReference type="ChEBI" id="CHEBI:78435"/>
        <dbReference type="EC" id="2.4.99.28"/>
    </reaction>
</comment>
<dbReference type="GO" id="GO:0032153">
    <property type="term" value="C:cell division site"/>
    <property type="evidence" value="ECO:0007669"/>
    <property type="project" value="UniProtKB-UniRule"/>
</dbReference>
<dbReference type="GO" id="GO:0005886">
    <property type="term" value="C:plasma membrane"/>
    <property type="evidence" value="ECO:0007669"/>
    <property type="project" value="UniProtKB-SubCell"/>
</dbReference>
<evidence type="ECO:0000313" key="18">
    <source>
        <dbReference type="EMBL" id="RDE22791.1"/>
    </source>
</evidence>
<keyword evidence="11 16" id="KW-0472">Membrane</keyword>
<dbReference type="GO" id="GO:0043093">
    <property type="term" value="P:FtsZ-dependent cytokinesis"/>
    <property type="evidence" value="ECO:0007669"/>
    <property type="project" value="UniProtKB-UniRule"/>
</dbReference>
<dbReference type="PANTHER" id="PTHR30474:SF2">
    <property type="entry name" value="PEPTIDOGLYCAN GLYCOSYLTRANSFERASE FTSW-RELATED"/>
    <property type="match status" value="1"/>
</dbReference>
<evidence type="ECO:0000256" key="17">
    <source>
        <dbReference type="SAM" id="MobiDB-lite"/>
    </source>
</evidence>
<keyword evidence="7 16" id="KW-0812">Transmembrane</keyword>
<comment type="similarity">
    <text evidence="14 16">Belongs to the SEDS family. FtsW subfamily.</text>
</comment>
<feature type="transmembrane region" description="Helical" evidence="16">
    <location>
        <begin position="322"/>
        <end position="344"/>
    </location>
</feature>
<keyword evidence="19" id="KW-1185">Reference proteome</keyword>
<dbReference type="PANTHER" id="PTHR30474">
    <property type="entry name" value="CELL CYCLE PROTEIN"/>
    <property type="match status" value="1"/>
</dbReference>
<evidence type="ECO:0000256" key="1">
    <source>
        <dbReference type="ARBA" id="ARBA00004651"/>
    </source>
</evidence>
<keyword evidence="4 16" id="KW-0132">Cell division</keyword>
<evidence type="ECO:0000256" key="8">
    <source>
        <dbReference type="ARBA" id="ARBA00022960"/>
    </source>
</evidence>
<keyword evidence="9 16" id="KW-0573">Peptidoglycan synthesis</keyword>
<feature type="transmembrane region" description="Helical" evidence="16">
    <location>
        <begin position="159"/>
        <end position="176"/>
    </location>
</feature>
<evidence type="ECO:0000256" key="4">
    <source>
        <dbReference type="ARBA" id="ARBA00022618"/>
    </source>
</evidence>
<dbReference type="GO" id="GO:0009252">
    <property type="term" value="P:peptidoglycan biosynthetic process"/>
    <property type="evidence" value="ECO:0007669"/>
    <property type="project" value="UniProtKB-UniRule"/>
</dbReference>
<dbReference type="Proteomes" id="UP000253769">
    <property type="component" value="Unassembled WGS sequence"/>
</dbReference>
<comment type="pathway">
    <text evidence="2 16">Cell wall biogenesis; peptidoglycan biosynthesis.</text>
</comment>
<dbReference type="RefSeq" id="WP_114695424.1">
    <property type="nucleotide sequence ID" value="NZ_QQOH01000002.1"/>
</dbReference>
<proteinExistence type="inferred from homology"/>
<feature type="transmembrane region" description="Helical" evidence="16">
    <location>
        <begin position="289"/>
        <end position="310"/>
    </location>
</feature>
<feature type="transmembrane region" description="Helical" evidence="16">
    <location>
        <begin position="93"/>
        <end position="110"/>
    </location>
</feature>
<feature type="transmembrane region" description="Helical" evidence="16">
    <location>
        <begin position="206"/>
        <end position="226"/>
    </location>
</feature>
<feature type="transmembrane region" description="Helical" evidence="16">
    <location>
        <begin position="66"/>
        <end position="86"/>
    </location>
</feature>
<organism evidence="18 19">
    <name type="scientific">Motiliproteus coralliicola</name>
    <dbReference type="NCBI Taxonomy" id="2283196"/>
    <lineage>
        <taxon>Bacteria</taxon>
        <taxon>Pseudomonadati</taxon>
        <taxon>Pseudomonadota</taxon>
        <taxon>Gammaproteobacteria</taxon>
        <taxon>Oceanospirillales</taxon>
        <taxon>Oceanospirillaceae</taxon>
        <taxon>Motiliproteus</taxon>
    </lineage>
</organism>
<feature type="transmembrane region" description="Helical" evidence="16">
    <location>
        <begin position="27"/>
        <end position="46"/>
    </location>
</feature>
<protein>
    <recommendedName>
        <fullName evidence="16">Probable peptidoglycan glycosyltransferase FtsW</fullName>
        <shortName evidence="16">PGT</shortName>
        <ecNumber evidence="16">2.4.99.28</ecNumber>
    </recommendedName>
    <alternativeName>
        <fullName evidence="16">Cell division protein FtsW</fullName>
    </alternativeName>
    <alternativeName>
        <fullName evidence="16">Cell wall polymerase</fullName>
    </alternativeName>
    <alternativeName>
        <fullName evidence="16">Peptidoglycan polymerase</fullName>
        <shortName evidence="16">PG polymerase</shortName>
    </alternativeName>
</protein>
<evidence type="ECO:0000256" key="13">
    <source>
        <dbReference type="ARBA" id="ARBA00023316"/>
    </source>
</evidence>
<evidence type="ECO:0000256" key="10">
    <source>
        <dbReference type="ARBA" id="ARBA00022989"/>
    </source>
</evidence>
<evidence type="ECO:0000256" key="15">
    <source>
        <dbReference type="ARBA" id="ARBA00049902"/>
    </source>
</evidence>
<evidence type="ECO:0000256" key="2">
    <source>
        <dbReference type="ARBA" id="ARBA00004752"/>
    </source>
</evidence>
<accession>A0A369WMR7</accession>
<dbReference type="Pfam" id="PF01098">
    <property type="entry name" value="FTSW_RODA_SPOVE"/>
    <property type="match status" value="1"/>
</dbReference>
<feature type="transmembrane region" description="Helical" evidence="16">
    <location>
        <begin position="130"/>
        <end position="147"/>
    </location>
</feature>